<dbReference type="RefSeq" id="WP_207112824.1">
    <property type="nucleotide sequence ID" value="NZ_JAFLWD010000024.1"/>
</dbReference>
<reference evidence="4 5" key="1">
    <citation type="submission" date="2021-03" db="EMBL/GenBank/DDBJ databases">
        <title>Enterococcal diversity collection.</title>
        <authorList>
            <person name="Gilmore M.S."/>
            <person name="Schwartzman J."/>
            <person name="Van Tyne D."/>
            <person name="Martin M."/>
            <person name="Earl A.M."/>
            <person name="Manson A.L."/>
            <person name="Straub T."/>
            <person name="Salamzade R."/>
            <person name="Saavedra J."/>
            <person name="Lebreton F."/>
            <person name="Prichula J."/>
            <person name="Schaufler K."/>
            <person name="Gaca A."/>
            <person name="Sgardioli B."/>
            <person name="Wagenaar J."/>
            <person name="Strong T."/>
        </authorList>
    </citation>
    <scope>NUCLEOTIDE SEQUENCE [LARGE SCALE GENOMIC DNA]</scope>
    <source>
        <strain evidence="4 5">DIV0869a</strain>
    </source>
</reference>
<keyword evidence="5" id="KW-1185">Reference proteome</keyword>
<feature type="chain" id="PRO_5047368306" evidence="2">
    <location>
        <begin position="19"/>
        <end position="316"/>
    </location>
</feature>
<dbReference type="Proteomes" id="UP000664632">
    <property type="component" value="Unassembled WGS sequence"/>
</dbReference>
<accession>A0ABS3GZV1</accession>
<feature type="region of interest" description="Disordered" evidence="1">
    <location>
        <begin position="141"/>
        <end position="173"/>
    </location>
</feature>
<feature type="compositionally biased region" description="Basic and acidic residues" evidence="1">
    <location>
        <begin position="141"/>
        <end position="162"/>
    </location>
</feature>
<proteinExistence type="predicted"/>
<sequence length="316" mass="35188">MKKILVGISSFLIIGLVAGCSNNKETSSTSSEATTTTTNDKKQAEYDSAMAKGKEAIVDKDMSKAKAAFQLALEYKKDSDEAKQLVEQVKSYQNIMTLKEEKEYTKALKELSVLVGAKKGSKTLKQYGQELTEEINKEIVKEREGSKKAPEKTKETNEKTEPSKAAAAPTPTPPVTETIVPWNLQKRLDLLAFMQSWGDVMGQSYIEYYPGFEANWYGYHFPSIFSRNNIAVGGNQAVLQWSENGTASNVYNVVAIYSDIATTDKLERHLYLFTILNGQPIVLVTMQNQGNPENMIYFKQSQNADLNNGFAEIVGR</sequence>
<gene>
    <name evidence="4" type="ORF">JZO69_10480</name>
</gene>
<protein>
    <submittedName>
        <fullName evidence="4">DUF4767 domain-containing protein</fullName>
    </submittedName>
</protein>
<feature type="domain" description="DUF4767" evidence="3">
    <location>
        <begin position="182"/>
        <end position="314"/>
    </location>
</feature>
<evidence type="ECO:0000313" key="5">
    <source>
        <dbReference type="Proteomes" id="UP000664632"/>
    </source>
</evidence>
<name>A0ABS3GZV1_9ENTE</name>
<evidence type="ECO:0000256" key="2">
    <source>
        <dbReference type="SAM" id="SignalP"/>
    </source>
</evidence>
<feature type="signal peptide" evidence="2">
    <location>
        <begin position="1"/>
        <end position="18"/>
    </location>
</feature>
<dbReference type="EMBL" id="JAFLWD010000024">
    <property type="protein sequence ID" value="MBO0440788.1"/>
    <property type="molecule type" value="Genomic_DNA"/>
</dbReference>
<comment type="caution">
    <text evidence="4">The sequence shown here is derived from an EMBL/GenBank/DDBJ whole genome shotgun (WGS) entry which is preliminary data.</text>
</comment>
<evidence type="ECO:0000256" key="1">
    <source>
        <dbReference type="SAM" id="MobiDB-lite"/>
    </source>
</evidence>
<dbReference type="Pfam" id="PF15983">
    <property type="entry name" value="DUF4767"/>
    <property type="match status" value="1"/>
</dbReference>
<dbReference type="InterPro" id="IPR031927">
    <property type="entry name" value="DUF4767"/>
</dbReference>
<evidence type="ECO:0000313" key="4">
    <source>
        <dbReference type="EMBL" id="MBO0440788.1"/>
    </source>
</evidence>
<keyword evidence="2" id="KW-0732">Signal</keyword>
<dbReference type="PROSITE" id="PS51257">
    <property type="entry name" value="PROKAR_LIPOPROTEIN"/>
    <property type="match status" value="1"/>
</dbReference>
<evidence type="ECO:0000259" key="3">
    <source>
        <dbReference type="Pfam" id="PF15983"/>
    </source>
</evidence>
<organism evidence="4 5">
    <name type="scientific">Candidatus Enterococcus ikei</name>
    <dbReference type="NCBI Taxonomy" id="2815326"/>
    <lineage>
        <taxon>Bacteria</taxon>
        <taxon>Bacillati</taxon>
        <taxon>Bacillota</taxon>
        <taxon>Bacilli</taxon>
        <taxon>Lactobacillales</taxon>
        <taxon>Enterococcaceae</taxon>
        <taxon>Enterococcus</taxon>
    </lineage>
</organism>